<name>A0A2A3TYF8_LEVBR</name>
<proteinExistence type="predicted"/>
<evidence type="ECO:0000313" key="2">
    <source>
        <dbReference type="Proteomes" id="UP000217918"/>
    </source>
</evidence>
<organism evidence="1 2">
    <name type="scientific">Levilactobacillus brevis</name>
    <name type="common">Lactobacillus brevis</name>
    <dbReference type="NCBI Taxonomy" id="1580"/>
    <lineage>
        <taxon>Bacteria</taxon>
        <taxon>Bacillati</taxon>
        <taxon>Bacillota</taxon>
        <taxon>Bacilli</taxon>
        <taxon>Lactobacillales</taxon>
        <taxon>Lactobacillaceae</taxon>
        <taxon>Levilactobacillus</taxon>
    </lineage>
</organism>
<accession>A0A2A3TYF8</accession>
<sequence>MATKSDFELYHEDEVLSVPTNRINTTLGSPTERMMRVFDKFLYDDIEDSETMERITALDNMQGGQLDDYGDDWGLDRMGKSDDLYRFLLKLKSIARTSQGTPNEIIQIISAAFDVDPHEFQVSNDYQIKDDGTTTGEPFHASVRNLPLDEIEHPEIVSEFLKELQNALVLGVTLSNVSFVISLNANVAIGASLTAMNTVELSSDVDTQFLEHELTNTSYLRAAQTITSKYEIESEEVDHG</sequence>
<evidence type="ECO:0000313" key="1">
    <source>
        <dbReference type="EMBL" id="PBQ23827.1"/>
    </source>
</evidence>
<dbReference type="Proteomes" id="UP000217918">
    <property type="component" value="Unassembled WGS sequence"/>
</dbReference>
<protein>
    <submittedName>
        <fullName evidence="1">Uncharacterized protein</fullName>
    </submittedName>
</protein>
<comment type="caution">
    <text evidence="1">The sequence shown here is derived from an EMBL/GenBank/DDBJ whole genome shotgun (WGS) entry which is preliminary data.</text>
</comment>
<gene>
    <name evidence="1" type="ORF">CNR29_07280</name>
</gene>
<dbReference type="RefSeq" id="WP_096110053.1">
    <property type="nucleotide sequence ID" value="NZ_NVYO01000001.1"/>
</dbReference>
<reference evidence="1 2" key="1">
    <citation type="submission" date="2017-09" db="EMBL/GenBank/DDBJ databases">
        <title>Genome sequence of Lactobacillus brevis D7.</title>
        <authorList>
            <person name="Kwon M.-S."/>
            <person name="Lim S.K."/>
            <person name="Choi H.-J."/>
        </authorList>
    </citation>
    <scope>NUCLEOTIDE SEQUENCE [LARGE SCALE GENOMIC DNA]</scope>
    <source>
        <strain evidence="1 2">D7</strain>
    </source>
</reference>
<dbReference type="EMBL" id="NVYO01000001">
    <property type="protein sequence ID" value="PBQ23827.1"/>
    <property type="molecule type" value="Genomic_DNA"/>
</dbReference>
<dbReference type="AlphaFoldDB" id="A0A2A3TYF8"/>